<organism evidence="3 4">
    <name type="scientific">Metabacillus bambusae</name>
    <dbReference type="NCBI Taxonomy" id="2795218"/>
    <lineage>
        <taxon>Bacteria</taxon>
        <taxon>Bacillati</taxon>
        <taxon>Bacillota</taxon>
        <taxon>Bacilli</taxon>
        <taxon>Bacillales</taxon>
        <taxon>Bacillaceae</taxon>
        <taxon>Metabacillus</taxon>
    </lineage>
</organism>
<dbReference type="SUPFAM" id="SSF89733">
    <property type="entry name" value="L-sulfolactate dehydrogenase-like"/>
    <property type="match status" value="1"/>
</dbReference>
<evidence type="ECO:0000256" key="1">
    <source>
        <dbReference type="ARBA" id="ARBA00006056"/>
    </source>
</evidence>
<dbReference type="EMBL" id="JAGDEL010000004">
    <property type="protein sequence ID" value="MBO1511510.1"/>
    <property type="molecule type" value="Genomic_DNA"/>
</dbReference>
<dbReference type="InterPro" id="IPR043144">
    <property type="entry name" value="Mal/L-sulf/L-lact_DH-like_ah"/>
</dbReference>
<sequence length="359" mass="38763">MSDMLVKHDLLAILAKKLFEAGGLTSENASIISNDLVAANLRGLDSHGVSRIPMYLERIRKGVVNPNPNITFTQITTAVGLVDGDNGMGFLAGHRAMNEAIMLAENSGIGMVGVRRSTHYGMAALYVLQALDQGYISMAYTNSSPALPVYGGRNAFLGASPFAAGFPSGNESPYVLDMAMTIIARGKIRLAAAHGEEIPLGLALDANGAPTTNAQNAFKGVCLPFGGTKGAAMAMLMDLFAGVFTGANYGGDVKSLYFDHSEPQNVGHIFIAIRPDLFVTKEEYEQRMDTFVKRAKSCPLAEGFDDIQIPGEPEEKVVKVRRESGIPLSKKIYETLKKEAEHYHIDLSDFEKEFSFTSK</sequence>
<dbReference type="Pfam" id="PF02615">
    <property type="entry name" value="Ldh_2"/>
    <property type="match status" value="1"/>
</dbReference>
<evidence type="ECO:0000256" key="2">
    <source>
        <dbReference type="ARBA" id="ARBA00023002"/>
    </source>
</evidence>
<name>A0ABS3N0B0_9BACI</name>
<keyword evidence="4" id="KW-1185">Reference proteome</keyword>
<evidence type="ECO:0000313" key="4">
    <source>
        <dbReference type="Proteomes" id="UP000663981"/>
    </source>
</evidence>
<dbReference type="Proteomes" id="UP000663981">
    <property type="component" value="Unassembled WGS sequence"/>
</dbReference>
<keyword evidence="2" id="KW-0560">Oxidoreductase</keyword>
<dbReference type="RefSeq" id="WP_207976577.1">
    <property type="nucleotide sequence ID" value="NZ_JAGDEL010000004.1"/>
</dbReference>
<accession>A0ABS3N0B0</accession>
<gene>
    <name evidence="3" type="ORF">I7822_07500</name>
</gene>
<dbReference type="PANTHER" id="PTHR11091">
    <property type="entry name" value="OXIDOREDUCTASE-RELATED"/>
    <property type="match status" value="1"/>
</dbReference>
<dbReference type="InterPro" id="IPR003767">
    <property type="entry name" value="Malate/L-lactate_DH-like"/>
</dbReference>
<dbReference type="PANTHER" id="PTHR11091:SF0">
    <property type="entry name" value="MALATE DEHYDROGENASE"/>
    <property type="match status" value="1"/>
</dbReference>
<dbReference type="Gene3D" id="1.10.1530.10">
    <property type="match status" value="1"/>
</dbReference>
<evidence type="ECO:0000313" key="3">
    <source>
        <dbReference type="EMBL" id="MBO1511510.1"/>
    </source>
</evidence>
<comment type="similarity">
    <text evidence="1">Belongs to the LDH2/MDH2 oxidoreductase family.</text>
</comment>
<dbReference type="InterPro" id="IPR043143">
    <property type="entry name" value="Mal/L-sulf/L-lact_DH-like_NADP"/>
</dbReference>
<proteinExistence type="inferred from homology"/>
<protein>
    <submittedName>
        <fullName evidence="3">Ldh family oxidoreductase</fullName>
    </submittedName>
</protein>
<reference evidence="3 4" key="1">
    <citation type="submission" date="2021-03" db="EMBL/GenBank/DDBJ databases">
        <title>Whole genome sequence of Metabacillus bambusae BG109.</title>
        <authorList>
            <person name="Jeong J.W."/>
        </authorList>
    </citation>
    <scope>NUCLEOTIDE SEQUENCE [LARGE SCALE GENOMIC DNA]</scope>
    <source>
        <strain evidence="3 4">BG109</strain>
    </source>
</reference>
<dbReference type="Gene3D" id="3.30.1370.60">
    <property type="entry name" value="Hypothetical oxidoreductase yiak, domain 2"/>
    <property type="match status" value="1"/>
</dbReference>
<dbReference type="InterPro" id="IPR036111">
    <property type="entry name" value="Mal/L-sulfo/L-lacto_DH-like_sf"/>
</dbReference>
<comment type="caution">
    <text evidence="3">The sequence shown here is derived from an EMBL/GenBank/DDBJ whole genome shotgun (WGS) entry which is preliminary data.</text>
</comment>